<feature type="region of interest" description="Disordered" evidence="7">
    <location>
        <begin position="224"/>
        <end position="282"/>
    </location>
</feature>
<reference evidence="9 10" key="1">
    <citation type="submission" date="2019-02" db="EMBL/GenBank/DDBJ databases">
        <title>Genomic Encyclopedia of Archaeal and Bacterial Type Strains, Phase II (KMG-II): from individual species to whole genera.</title>
        <authorList>
            <person name="Goeker M."/>
        </authorList>
    </citation>
    <scope>NUCLEOTIDE SEQUENCE [LARGE SCALE GENOMIC DNA]</scope>
    <source>
        <strain evidence="9 10">DSM 18101</strain>
    </source>
</reference>
<evidence type="ECO:0000256" key="7">
    <source>
        <dbReference type="SAM" id="MobiDB-lite"/>
    </source>
</evidence>
<protein>
    <recommendedName>
        <fullName evidence="6">Peptidyl-prolyl cis-trans isomerase</fullName>
        <ecNumber evidence="6">5.2.1.8</ecNumber>
    </recommendedName>
</protein>
<feature type="region of interest" description="Disordered" evidence="7">
    <location>
        <begin position="58"/>
        <end position="110"/>
    </location>
</feature>
<evidence type="ECO:0000256" key="4">
    <source>
        <dbReference type="ARBA" id="ARBA00023235"/>
    </source>
</evidence>
<dbReference type="Proteomes" id="UP000292958">
    <property type="component" value="Unassembled WGS sequence"/>
</dbReference>
<dbReference type="Gene3D" id="3.10.50.40">
    <property type="match status" value="1"/>
</dbReference>
<dbReference type="GO" id="GO:0003755">
    <property type="term" value="F:peptidyl-prolyl cis-trans isomerase activity"/>
    <property type="evidence" value="ECO:0007669"/>
    <property type="project" value="UniProtKB-UniRule"/>
</dbReference>
<keyword evidence="3 5" id="KW-0697">Rotamase</keyword>
<feature type="domain" description="PPIase FKBP-type" evidence="8">
    <location>
        <begin position="133"/>
        <end position="223"/>
    </location>
</feature>
<organism evidence="9 10">
    <name type="scientific">Edaphobacter modestus</name>
    <dbReference type="NCBI Taxonomy" id="388466"/>
    <lineage>
        <taxon>Bacteria</taxon>
        <taxon>Pseudomonadati</taxon>
        <taxon>Acidobacteriota</taxon>
        <taxon>Terriglobia</taxon>
        <taxon>Terriglobales</taxon>
        <taxon>Acidobacteriaceae</taxon>
        <taxon>Edaphobacter</taxon>
    </lineage>
</organism>
<keyword evidence="4 5" id="KW-0413">Isomerase</keyword>
<dbReference type="PROSITE" id="PS50059">
    <property type="entry name" value="FKBP_PPIASE"/>
    <property type="match status" value="1"/>
</dbReference>
<name>A0A4Q7YYX7_9BACT</name>
<keyword evidence="10" id="KW-1185">Reference proteome</keyword>
<dbReference type="Pfam" id="PF00254">
    <property type="entry name" value="FKBP_C"/>
    <property type="match status" value="1"/>
</dbReference>
<dbReference type="EMBL" id="SHKW01000001">
    <property type="protein sequence ID" value="RZU42978.1"/>
    <property type="molecule type" value="Genomic_DNA"/>
</dbReference>
<dbReference type="SUPFAM" id="SSF54534">
    <property type="entry name" value="FKBP-like"/>
    <property type="match status" value="1"/>
</dbReference>
<dbReference type="PANTHER" id="PTHR43811:SF19">
    <property type="entry name" value="39 KDA FK506-BINDING NUCLEAR PROTEIN"/>
    <property type="match status" value="1"/>
</dbReference>
<dbReference type="PANTHER" id="PTHR43811">
    <property type="entry name" value="FKBP-TYPE PEPTIDYL-PROLYL CIS-TRANS ISOMERASE FKPA"/>
    <property type="match status" value="1"/>
</dbReference>
<evidence type="ECO:0000256" key="6">
    <source>
        <dbReference type="RuleBase" id="RU003915"/>
    </source>
</evidence>
<evidence type="ECO:0000256" key="3">
    <source>
        <dbReference type="ARBA" id="ARBA00023110"/>
    </source>
</evidence>
<dbReference type="InterPro" id="IPR001179">
    <property type="entry name" value="PPIase_FKBP_dom"/>
</dbReference>
<sequence length="282" mass="30518">MRVEDLRSRFFFLINHARKLRHPSSDRAHARPRLAYTKATMTLRSSFALAALITATAAAQTTTSTPQKQTTRRTPSTASKSTATSAAKATAEPAANPTDNPPNVPPVQGRPKNLYALRYIDTQVGTGEPAKPRQYYTVRYTGWLTDGTKFDSSDDHPGAESFVFPYGARRVIPGWDTGFEGMHVGGKRRLYVPYQLAYGESGRPPVIPAKADLIFDLELVAQSDTPPQEKPEPAPAPQPGETNPAQDAPKPKETPEPSTSKPPTPPPATTPAGQPPQSSPNP</sequence>
<comment type="caution">
    <text evidence="9">The sequence shown here is derived from an EMBL/GenBank/DDBJ whole genome shotgun (WGS) entry which is preliminary data.</text>
</comment>
<feature type="compositionally biased region" description="Low complexity" evidence="7">
    <location>
        <begin position="58"/>
        <end position="98"/>
    </location>
</feature>
<accession>A0A4Q7YYX7</accession>
<dbReference type="AlphaFoldDB" id="A0A4Q7YYX7"/>
<evidence type="ECO:0000313" key="9">
    <source>
        <dbReference type="EMBL" id="RZU42978.1"/>
    </source>
</evidence>
<comment type="similarity">
    <text evidence="2 6">Belongs to the FKBP-type PPIase family.</text>
</comment>
<evidence type="ECO:0000256" key="5">
    <source>
        <dbReference type="PROSITE-ProRule" id="PRU00277"/>
    </source>
</evidence>
<evidence type="ECO:0000313" key="10">
    <source>
        <dbReference type="Proteomes" id="UP000292958"/>
    </source>
</evidence>
<gene>
    <name evidence="9" type="ORF">BDD14_4579</name>
</gene>
<dbReference type="EC" id="5.2.1.8" evidence="6"/>
<evidence type="ECO:0000259" key="8">
    <source>
        <dbReference type="PROSITE" id="PS50059"/>
    </source>
</evidence>
<proteinExistence type="inferred from homology"/>
<evidence type="ECO:0000256" key="2">
    <source>
        <dbReference type="ARBA" id="ARBA00006577"/>
    </source>
</evidence>
<comment type="catalytic activity">
    <reaction evidence="1 5 6">
        <text>[protein]-peptidylproline (omega=180) = [protein]-peptidylproline (omega=0)</text>
        <dbReference type="Rhea" id="RHEA:16237"/>
        <dbReference type="Rhea" id="RHEA-COMP:10747"/>
        <dbReference type="Rhea" id="RHEA-COMP:10748"/>
        <dbReference type="ChEBI" id="CHEBI:83833"/>
        <dbReference type="ChEBI" id="CHEBI:83834"/>
        <dbReference type="EC" id="5.2.1.8"/>
    </reaction>
</comment>
<feature type="compositionally biased region" description="Pro residues" evidence="7">
    <location>
        <begin position="260"/>
        <end position="282"/>
    </location>
</feature>
<dbReference type="InterPro" id="IPR046357">
    <property type="entry name" value="PPIase_dom_sf"/>
</dbReference>
<evidence type="ECO:0000256" key="1">
    <source>
        <dbReference type="ARBA" id="ARBA00000971"/>
    </source>
</evidence>